<name>A0A0E0G316_ORYNI</name>
<dbReference type="Gramene" id="ONIVA02G08340.4">
    <property type="protein sequence ID" value="ONIVA02G08340.4"/>
    <property type="gene ID" value="ONIVA02G08340"/>
</dbReference>
<dbReference type="AlphaFoldDB" id="A0A0E0G316"/>
<sequence length="62" mass="6611">MGLSGREGSSPVSLSESIFGTRRITSRILSAAKLASNKNFKLDRAEPSALQSHACQSEAFDV</sequence>
<keyword evidence="2" id="KW-1185">Reference proteome</keyword>
<organism evidence="1">
    <name type="scientific">Oryza nivara</name>
    <name type="common">Indian wild rice</name>
    <name type="synonym">Oryza sativa f. spontanea</name>
    <dbReference type="NCBI Taxonomy" id="4536"/>
    <lineage>
        <taxon>Eukaryota</taxon>
        <taxon>Viridiplantae</taxon>
        <taxon>Streptophyta</taxon>
        <taxon>Embryophyta</taxon>
        <taxon>Tracheophyta</taxon>
        <taxon>Spermatophyta</taxon>
        <taxon>Magnoliopsida</taxon>
        <taxon>Liliopsida</taxon>
        <taxon>Poales</taxon>
        <taxon>Poaceae</taxon>
        <taxon>BOP clade</taxon>
        <taxon>Oryzoideae</taxon>
        <taxon>Oryzeae</taxon>
        <taxon>Oryzinae</taxon>
        <taxon>Oryza</taxon>
    </lineage>
</organism>
<dbReference type="HOGENOM" id="CLU_204172_0_0_1"/>
<reference evidence="1" key="2">
    <citation type="submission" date="2018-04" db="EMBL/GenBank/DDBJ databases">
        <title>OnivRS2 (Oryza nivara Reference Sequence Version 2).</title>
        <authorList>
            <person name="Zhang J."/>
            <person name="Kudrna D."/>
            <person name="Lee S."/>
            <person name="Talag J."/>
            <person name="Rajasekar S."/>
            <person name="Welchert J."/>
            <person name="Hsing Y.-I."/>
            <person name="Wing R.A."/>
        </authorList>
    </citation>
    <scope>NUCLEOTIDE SEQUENCE [LARGE SCALE GENOMIC DNA]</scope>
    <source>
        <strain evidence="1">SL10</strain>
    </source>
</reference>
<accession>A0A0E0G316</accession>
<reference evidence="1" key="1">
    <citation type="submission" date="2015-04" db="UniProtKB">
        <authorList>
            <consortium name="EnsemblPlants"/>
        </authorList>
    </citation>
    <scope>IDENTIFICATION</scope>
    <source>
        <strain evidence="1">SL10</strain>
    </source>
</reference>
<proteinExistence type="predicted"/>
<evidence type="ECO:0000313" key="2">
    <source>
        <dbReference type="Proteomes" id="UP000006591"/>
    </source>
</evidence>
<dbReference type="Proteomes" id="UP000006591">
    <property type="component" value="Chromosome 2"/>
</dbReference>
<evidence type="ECO:0000313" key="1">
    <source>
        <dbReference type="EnsemblPlants" id="ONIVA02G08340.4"/>
    </source>
</evidence>
<dbReference type="EnsemblPlants" id="ONIVA02G08340.4">
    <property type="protein sequence ID" value="ONIVA02G08340.4"/>
    <property type="gene ID" value="ONIVA02G08340"/>
</dbReference>
<protein>
    <submittedName>
        <fullName evidence="1">Uncharacterized protein</fullName>
    </submittedName>
</protein>